<dbReference type="InterPro" id="IPR003594">
    <property type="entry name" value="HATPase_dom"/>
</dbReference>
<dbReference type="InterPro" id="IPR036890">
    <property type="entry name" value="HATPase_C_sf"/>
</dbReference>
<dbReference type="CDD" id="cd16936">
    <property type="entry name" value="HATPase_RsbW-like"/>
    <property type="match status" value="1"/>
</dbReference>
<dbReference type="OrthoDB" id="254943at2"/>
<protein>
    <submittedName>
        <fullName evidence="2">Histidine kinase-like ATPase domain-containing protein</fullName>
    </submittedName>
</protein>
<accession>A0A1H0EDD2</accession>
<dbReference type="RefSeq" id="WP_092065555.1">
    <property type="nucleotide sequence ID" value="NZ_FNIN01000007.1"/>
</dbReference>
<dbReference type="Pfam" id="PF13581">
    <property type="entry name" value="HATPase_c_2"/>
    <property type="match status" value="1"/>
</dbReference>
<keyword evidence="3" id="KW-1185">Reference proteome</keyword>
<dbReference type="AlphaFoldDB" id="A0A1H0EDD2"/>
<gene>
    <name evidence="2" type="ORF">SAMN04488516_10770</name>
</gene>
<reference evidence="2 3" key="1">
    <citation type="submission" date="2016-10" db="EMBL/GenBank/DDBJ databases">
        <authorList>
            <person name="de Groot N.N."/>
        </authorList>
    </citation>
    <scope>NUCLEOTIDE SEQUENCE [LARGE SCALE GENOMIC DNA]</scope>
    <source>
        <strain evidence="2 3">DSM 15269</strain>
    </source>
</reference>
<dbReference type="EMBL" id="FNIN01000007">
    <property type="protein sequence ID" value="SDN80424.1"/>
    <property type="molecule type" value="Genomic_DNA"/>
</dbReference>
<keyword evidence="2" id="KW-0808">Transferase</keyword>
<sequence length="144" mass="17202">MNLKIFKYNFFLKVSFYADLNCIASVMECVLDFLKGWNIDVSDFKLNLILREALNNAIIHGARLDKKKKILFWLKKEKKRLYFFIRDPGAGFNFLSFGKKPEEFCPRGWGIYLIRHYSSGCRFFYPGNKFLFWVDLEESKKNRL</sequence>
<proteinExistence type="predicted"/>
<organism evidence="2 3">
    <name type="scientific">Desulfonauticus submarinus</name>
    <dbReference type="NCBI Taxonomy" id="206665"/>
    <lineage>
        <taxon>Bacteria</taxon>
        <taxon>Pseudomonadati</taxon>
        <taxon>Thermodesulfobacteriota</taxon>
        <taxon>Desulfovibrionia</taxon>
        <taxon>Desulfovibrionales</taxon>
        <taxon>Desulfonauticaceae</taxon>
        <taxon>Desulfonauticus</taxon>
    </lineage>
</organism>
<dbReference type="Gene3D" id="3.30.565.10">
    <property type="entry name" value="Histidine kinase-like ATPase, C-terminal domain"/>
    <property type="match status" value="1"/>
</dbReference>
<evidence type="ECO:0000259" key="1">
    <source>
        <dbReference type="Pfam" id="PF13581"/>
    </source>
</evidence>
<keyword evidence="2" id="KW-0418">Kinase</keyword>
<name>A0A1H0EDD2_9BACT</name>
<dbReference type="STRING" id="206665.SAMN04488516_10770"/>
<dbReference type="SUPFAM" id="SSF55874">
    <property type="entry name" value="ATPase domain of HSP90 chaperone/DNA topoisomerase II/histidine kinase"/>
    <property type="match status" value="1"/>
</dbReference>
<dbReference type="GO" id="GO:0016301">
    <property type="term" value="F:kinase activity"/>
    <property type="evidence" value="ECO:0007669"/>
    <property type="project" value="UniProtKB-KW"/>
</dbReference>
<feature type="domain" description="Histidine kinase/HSP90-like ATPase" evidence="1">
    <location>
        <begin position="18"/>
        <end position="121"/>
    </location>
</feature>
<dbReference type="Proteomes" id="UP000199602">
    <property type="component" value="Unassembled WGS sequence"/>
</dbReference>
<evidence type="ECO:0000313" key="2">
    <source>
        <dbReference type="EMBL" id="SDN80424.1"/>
    </source>
</evidence>
<evidence type="ECO:0000313" key="3">
    <source>
        <dbReference type="Proteomes" id="UP000199602"/>
    </source>
</evidence>